<dbReference type="FunFam" id="3.20.20.330:FF:000001">
    <property type="entry name" value="Methionine synthase"/>
    <property type="match status" value="1"/>
</dbReference>
<keyword evidence="17 21" id="KW-0170">Cobalt</keyword>
<evidence type="ECO:0000256" key="13">
    <source>
        <dbReference type="ARBA" id="ARBA00022723"/>
    </source>
</evidence>
<evidence type="ECO:0000256" key="11">
    <source>
        <dbReference type="ARBA" id="ARBA00022679"/>
    </source>
</evidence>
<evidence type="ECO:0000256" key="23">
    <source>
        <dbReference type="PIRSR" id="PIRSR000381-2"/>
    </source>
</evidence>
<proteinExistence type="inferred from homology"/>
<dbReference type="InterPro" id="IPR004223">
    <property type="entry name" value="VitB12-dep_Met_synth_activ_dom"/>
</dbReference>
<dbReference type="GO" id="GO:0008270">
    <property type="term" value="F:zinc ion binding"/>
    <property type="evidence" value="ECO:0007669"/>
    <property type="project" value="UniProtKB-UniRule"/>
</dbReference>
<dbReference type="EMBL" id="RXOF01000013">
    <property type="protein sequence ID" value="RTQ47234.1"/>
    <property type="molecule type" value="Genomic_DNA"/>
</dbReference>
<evidence type="ECO:0000256" key="4">
    <source>
        <dbReference type="ARBA" id="ARBA00005178"/>
    </source>
</evidence>
<feature type="binding site" evidence="23">
    <location>
        <position position="696"/>
    </location>
    <ligand>
        <name>methylcob(III)alamin</name>
        <dbReference type="ChEBI" id="CHEBI:28115"/>
    </ligand>
</feature>
<evidence type="ECO:0000259" key="29">
    <source>
        <dbReference type="PROSITE" id="PS51332"/>
    </source>
</evidence>
<dbReference type="InterPro" id="IPR003726">
    <property type="entry name" value="HCY_dom"/>
</dbReference>
<evidence type="ECO:0000256" key="9">
    <source>
        <dbReference type="ARBA" id="ARBA00022605"/>
    </source>
</evidence>
<accession>A0A431TZE0</accession>
<comment type="cofactor">
    <cofactor evidence="3 21 22">
        <name>methylcob(III)alamin</name>
        <dbReference type="ChEBI" id="CHEBI:28115"/>
    </cofactor>
</comment>
<dbReference type="InterPro" id="IPR011005">
    <property type="entry name" value="Dihydropteroate_synth-like_sf"/>
</dbReference>
<feature type="binding site" evidence="23">
    <location>
        <position position="812"/>
    </location>
    <ligand>
        <name>methylcob(III)alamin</name>
        <dbReference type="ChEBI" id="CHEBI:28115"/>
    </ligand>
</feature>
<name>A0A431TZE0_9BACT</name>
<dbReference type="Gene3D" id="1.10.288.10">
    <property type="entry name" value="Cobalamin-dependent Methionine Synthase, domain 2"/>
    <property type="match status" value="1"/>
</dbReference>
<dbReference type="SUPFAM" id="SSF82282">
    <property type="entry name" value="Homocysteine S-methyltransferase"/>
    <property type="match status" value="1"/>
</dbReference>
<feature type="domain" description="AdoMet activation" evidence="28">
    <location>
        <begin position="900"/>
        <end position="1233"/>
    </location>
</feature>
<evidence type="ECO:0000259" key="28">
    <source>
        <dbReference type="PROSITE" id="PS50974"/>
    </source>
</evidence>
<dbReference type="PROSITE" id="PS51337">
    <property type="entry name" value="B12_BINDING_NTER"/>
    <property type="match status" value="1"/>
</dbReference>
<protein>
    <recommendedName>
        <fullName evidence="7 20">Methionine synthase</fullName>
        <ecNumber evidence="6 20">2.1.1.13</ecNumber>
    </recommendedName>
    <alternativeName>
        <fullName evidence="19 21">5-methyltetrahydrofolate--homocysteine methyltransferase</fullName>
    </alternativeName>
</protein>
<feature type="region of interest" description="Disordered" evidence="25">
    <location>
        <begin position="1234"/>
        <end position="1257"/>
    </location>
</feature>
<feature type="domain" description="Hcy-binding" evidence="26">
    <location>
        <begin position="7"/>
        <end position="327"/>
    </location>
</feature>
<dbReference type="AlphaFoldDB" id="A0A431TZE0"/>
<feature type="binding site" evidence="23">
    <location>
        <position position="864"/>
    </location>
    <ligand>
        <name>methylcob(III)alamin</name>
        <dbReference type="ChEBI" id="CHEBI:28115"/>
    </ligand>
</feature>
<dbReference type="CDD" id="cd02069">
    <property type="entry name" value="methionine_synthase_B12_BD"/>
    <property type="match status" value="1"/>
</dbReference>
<dbReference type="InterPro" id="IPR011822">
    <property type="entry name" value="MetH"/>
</dbReference>
<dbReference type="Gene3D" id="3.40.50.280">
    <property type="entry name" value="Cobalamin-binding domain"/>
    <property type="match status" value="1"/>
</dbReference>
<dbReference type="GO" id="GO:0050667">
    <property type="term" value="P:homocysteine metabolic process"/>
    <property type="evidence" value="ECO:0007669"/>
    <property type="project" value="TreeGrafter"/>
</dbReference>
<dbReference type="EC" id="2.1.1.13" evidence="6 20"/>
<feature type="binding site" evidence="23">
    <location>
        <position position="808"/>
    </location>
    <ligand>
        <name>methylcob(III)alamin</name>
        <dbReference type="ChEBI" id="CHEBI:28115"/>
    </ligand>
</feature>
<evidence type="ECO:0000256" key="15">
    <source>
        <dbReference type="ARBA" id="ARBA00022833"/>
    </source>
</evidence>
<dbReference type="InterPro" id="IPR036724">
    <property type="entry name" value="Cobalamin-bd_sf"/>
</dbReference>
<dbReference type="Pfam" id="PF02965">
    <property type="entry name" value="Met_synt_B12"/>
    <property type="match status" value="1"/>
</dbReference>
<feature type="domain" description="B12-binding N-terminal" evidence="30">
    <location>
        <begin position="652"/>
        <end position="746"/>
    </location>
</feature>
<dbReference type="PROSITE" id="PS51332">
    <property type="entry name" value="B12_BINDING"/>
    <property type="match status" value="1"/>
</dbReference>
<feature type="binding site" evidence="23">
    <location>
        <position position="950"/>
    </location>
    <ligand>
        <name>S-adenosyl-L-methionine</name>
        <dbReference type="ChEBI" id="CHEBI:59789"/>
    </ligand>
</feature>
<keyword evidence="9 21" id="KW-0028">Amino-acid biosynthesis</keyword>
<keyword evidence="10 21" id="KW-0846">Cobalamin</keyword>
<evidence type="ECO:0000256" key="16">
    <source>
        <dbReference type="ARBA" id="ARBA00023167"/>
    </source>
</evidence>
<keyword evidence="14" id="KW-0677">Repeat</keyword>
<evidence type="ECO:0000256" key="10">
    <source>
        <dbReference type="ARBA" id="ARBA00022628"/>
    </source>
</evidence>
<dbReference type="Gene3D" id="3.20.20.330">
    <property type="entry name" value="Homocysteine-binding-like domain"/>
    <property type="match status" value="1"/>
</dbReference>
<dbReference type="Pfam" id="PF00809">
    <property type="entry name" value="Pterin_bind"/>
    <property type="match status" value="1"/>
</dbReference>
<feature type="domain" description="Pterin-binding" evidence="27">
    <location>
        <begin position="358"/>
        <end position="619"/>
    </location>
</feature>
<dbReference type="PROSITE" id="PS50974">
    <property type="entry name" value="ADOMET_ACTIVATION"/>
    <property type="match status" value="1"/>
</dbReference>
<dbReference type="SUPFAM" id="SSF52242">
    <property type="entry name" value="Cobalamin (vitamin B12)-binding domain"/>
    <property type="match status" value="1"/>
</dbReference>
<dbReference type="NCBIfam" id="NF007024">
    <property type="entry name" value="PRK09490.1"/>
    <property type="match status" value="1"/>
</dbReference>
<comment type="catalytic activity">
    <reaction evidence="1 21">
        <text>(6S)-5-methyl-5,6,7,8-tetrahydrofolate + L-homocysteine = (6S)-5,6,7,8-tetrahydrofolate + L-methionine</text>
        <dbReference type="Rhea" id="RHEA:11172"/>
        <dbReference type="ChEBI" id="CHEBI:18608"/>
        <dbReference type="ChEBI" id="CHEBI:57453"/>
        <dbReference type="ChEBI" id="CHEBI:57844"/>
        <dbReference type="ChEBI" id="CHEBI:58199"/>
        <dbReference type="EC" id="2.1.1.13"/>
    </reaction>
</comment>
<dbReference type="OrthoDB" id="9803687at2"/>
<dbReference type="SMART" id="SM01018">
    <property type="entry name" value="B12-binding_2"/>
    <property type="match status" value="1"/>
</dbReference>
<evidence type="ECO:0000256" key="21">
    <source>
        <dbReference type="PIRNR" id="PIRNR000381"/>
    </source>
</evidence>
<dbReference type="GO" id="GO:0008705">
    <property type="term" value="F:methionine synthase activity"/>
    <property type="evidence" value="ECO:0007669"/>
    <property type="project" value="UniProtKB-UniRule"/>
</dbReference>
<evidence type="ECO:0000256" key="24">
    <source>
        <dbReference type="PROSITE-ProRule" id="PRU00333"/>
    </source>
</evidence>
<dbReference type="RefSeq" id="WP_126695032.1">
    <property type="nucleotide sequence ID" value="NZ_RXOF01000013.1"/>
</dbReference>
<feature type="domain" description="B12-binding" evidence="29">
    <location>
        <begin position="750"/>
        <end position="885"/>
    </location>
</feature>
<evidence type="ECO:0000256" key="7">
    <source>
        <dbReference type="ARBA" id="ARBA00013998"/>
    </source>
</evidence>
<dbReference type="InterPro" id="IPR003759">
    <property type="entry name" value="Cbl-bd_cap"/>
</dbReference>
<comment type="caution">
    <text evidence="31">The sequence shown here is derived from an EMBL/GenBank/DDBJ whole genome shotgun (WGS) entry which is preliminary data.</text>
</comment>
<evidence type="ECO:0000256" key="22">
    <source>
        <dbReference type="PIRSR" id="PIRSR000381-1"/>
    </source>
</evidence>
<keyword evidence="11 21" id="KW-0808">Transferase</keyword>
<dbReference type="SUPFAM" id="SSF56507">
    <property type="entry name" value="Methionine synthase activation domain-like"/>
    <property type="match status" value="1"/>
</dbReference>
<keyword evidence="16 21" id="KW-0486">Methionine biosynthesis</keyword>
<dbReference type="GO" id="GO:0046653">
    <property type="term" value="P:tetrahydrofolate metabolic process"/>
    <property type="evidence" value="ECO:0007669"/>
    <property type="project" value="TreeGrafter"/>
</dbReference>
<dbReference type="CDD" id="cd00740">
    <property type="entry name" value="MeTr"/>
    <property type="match status" value="1"/>
</dbReference>
<feature type="binding site" evidence="23">
    <location>
        <begin position="1195"/>
        <end position="1196"/>
    </location>
    <ligand>
        <name>S-adenosyl-L-methionine</name>
        <dbReference type="ChEBI" id="CHEBI:59789"/>
    </ligand>
</feature>
<feature type="binding site" evidence="22 24">
    <location>
        <position position="249"/>
    </location>
    <ligand>
        <name>Zn(2+)</name>
        <dbReference type="ChEBI" id="CHEBI:29105"/>
    </ligand>
</feature>
<evidence type="ECO:0000256" key="19">
    <source>
        <dbReference type="ARBA" id="ARBA00031040"/>
    </source>
</evidence>
<evidence type="ECO:0000256" key="18">
    <source>
        <dbReference type="ARBA" id="ARBA00025552"/>
    </source>
</evidence>
<dbReference type="SUPFAM" id="SSF51717">
    <property type="entry name" value="Dihydropteroate synthetase-like"/>
    <property type="match status" value="1"/>
</dbReference>
<dbReference type="FunFam" id="1.10.1240.10:FF:000001">
    <property type="entry name" value="Methionine synthase"/>
    <property type="match status" value="1"/>
</dbReference>
<dbReference type="InterPro" id="IPR037010">
    <property type="entry name" value="VitB12-dep_Met_synth_activ_sf"/>
</dbReference>
<dbReference type="GO" id="GO:0005829">
    <property type="term" value="C:cytosol"/>
    <property type="evidence" value="ECO:0007669"/>
    <property type="project" value="TreeGrafter"/>
</dbReference>
<dbReference type="GO" id="GO:0031419">
    <property type="term" value="F:cobalamin binding"/>
    <property type="evidence" value="ECO:0007669"/>
    <property type="project" value="UniProtKB-UniRule"/>
</dbReference>
<dbReference type="Pfam" id="PF02310">
    <property type="entry name" value="B12-binding"/>
    <property type="match status" value="1"/>
</dbReference>
<dbReference type="FunFam" id="3.20.20.20:FF:000002">
    <property type="entry name" value="Methionine synthase"/>
    <property type="match status" value="1"/>
</dbReference>
<dbReference type="Gene3D" id="3.10.196.10">
    <property type="entry name" value="Vitamin B12-dependent methionine synthase, activation domain"/>
    <property type="match status" value="1"/>
</dbReference>
<reference evidence="31 32" key="1">
    <citation type="submission" date="2018-12" db="EMBL/GenBank/DDBJ databases">
        <title>Hymenobacter gummosus sp. nov., isolated from a spring.</title>
        <authorList>
            <person name="Nie L."/>
        </authorList>
    </citation>
    <scope>NUCLEOTIDE SEQUENCE [LARGE SCALE GENOMIC DNA]</scope>
    <source>
        <strain evidence="31 32">KCTC 52166</strain>
    </source>
</reference>
<evidence type="ECO:0000256" key="1">
    <source>
        <dbReference type="ARBA" id="ARBA00001700"/>
    </source>
</evidence>
<evidence type="ECO:0000259" key="30">
    <source>
        <dbReference type="PROSITE" id="PS51337"/>
    </source>
</evidence>
<evidence type="ECO:0000256" key="25">
    <source>
        <dbReference type="SAM" id="MobiDB-lite"/>
    </source>
</evidence>
<dbReference type="NCBIfam" id="TIGR02082">
    <property type="entry name" value="metH"/>
    <property type="match status" value="1"/>
</dbReference>
<dbReference type="InterPro" id="IPR033706">
    <property type="entry name" value="Met_synthase_B12-bd"/>
</dbReference>
<dbReference type="InterPro" id="IPR050554">
    <property type="entry name" value="Met_Synthase/Corrinoid"/>
</dbReference>
<comment type="similarity">
    <text evidence="5">Belongs to the vitamin-B12 dependent methionine synthase family.</text>
</comment>
<keyword evidence="12 21" id="KW-0949">S-adenosyl-L-methionine</keyword>
<evidence type="ECO:0000256" key="20">
    <source>
        <dbReference type="NCBIfam" id="TIGR02082"/>
    </source>
</evidence>
<dbReference type="PANTHER" id="PTHR45833">
    <property type="entry name" value="METHIONINE SYNTHASE"/>
    <property type="match status" value="1"/>
</dbReference>
<dbReference type="Gene3D" id="1.10.1240.10">
    <property type="entry name" value="Methionine synthase domain"/>
    <property type="match status" value="1"/>
</dbReference>
<keyword evidence="8 21" id="KW-0489">Methyltransferase</keyword>
<dbReference type="PANTHER" id="PTHR45833:SF1">
    <property type="entry name" value="METHIONINE SYNTHASE"/>
    <property type="match status" value="1"/>
</dbReference>
<evidence type="ECO:0000313" key="31">
    <source>
        <dbReference type="EMBL" id="RTQ47234.1"/>
    </source>
</evidence>
<feature type="binding site" description="axial binding residue" evidence="22">
    <location>
        <position position="763"/>
    </location>
    <ligand>
        <name>methylcob(III)alamin</name>
        <dbReference type="ChEBI" id="CHEBI:28115"/>
    </ligand>
    <ligandPart>
        <name>Co</name>
        <dbReference type="ChEBI" id="CHEBI:27638"/>
    </ligandPart>
</feature>
<dbReference type="PROSITE" id="PS50972">
    <property type="entry name" value="PTERIN_BINDING"/>
    <property type="match status" value="1"/>
</dbReference>
<evidence type="ECO:0000256" key="3">
    <source>
        <dbReference type="ARBA" id="ARBA00001956"/>
    </source>
</evidence>
<evidence type="ECO:0000259" key="26">
    <source>
        <dbReference type="PROSITE" id="PS50970"/>
    </source>
</evidence>
<sequence>MPTLPASSALADLLRQRVLVLDGAMGTMIQRHTLTEEDFRGERFKDHSHPLRGNNDLLSLTRPDIIKGIHADYFAAGADMVETNTFSGTTIAQADYALEHIVYELNYESARIAREVADEFEAKDPSRKRFVAGAIGPTNRTASLSPDVNRPGFRAVTFDELATAYHEQVRGLVDGGSDALLIETIFDTLNAKAALFAVQRFFDEGGRVVPVMISGTITDASGRTLSGQTVEAFWNSIRHLPLLSVGLNCALGADQLKVYIKELSRIADVHISAYPNAGLPNAFGGYDESAQEFAAVVEGYLQDGLVTVVGGCCGTTPQHIAELARLAEKYQPRQLPAVPAATRLSGLEPFAVTEQSLFVNVGERCNVTGSRAFARLIRTGAYEQALQVARDQVEGGAQVIDVNMDEGMLDSEQAMTTFLNLIASEPDIARVPVMIDSSKWSVLEAGLKCVQGKSIVNSISLKEGEEVFKHHAHTVRQYGAAVVVMAFDENGQADNYQRRIDICRRSYDILVNEVGFPAEDIIFDPNILTVGTGIEEHRTYALDFIEAVRWIKQNLPGALTSGGVSNISFAFRGNDVVREAMHSAFLYHAIRAGLDMGIVNPSQLAVYDDVPKDLLELVEDVLLNRRPDATERLVDFAETVKSNNEKQETNNEKLAWREWPVAERLQHALVKGITEYIDEDTEEVRRQVARPLDVIEGPLMAGMNVVGDLFGAGKMFLPQVVKSARVMKKAVAYLEPYLQAEKAGSARQSAGKILLATVKGDVHDIGKNIVGVVLACNNFDIVDLGVMVPLEKILDEAAAQNADVIGLSGLITPSLDEMVYVAQEMERRGLKTPLLIGGATTSRLHAAVKIAPSYSGPVVHVNDASRSVGVAAGLLGSGKDAYARTVRDEYETLRHDYAGRQREKSYLPIEAARENGFKADWDATPITKPTFLGTKVLEDYDLAELAEYIDWTPFFQTWELKGRFPRILEDENVGEAATQLYNDARRMLQQIIDEKLLTARAVLGFWPANTVDYDTIEVYTDETREHLQTEFFTLRQQSEKAAGVPTLAFSDFVAPKYTGRADYLGGFAVTAGIGIEKLLDQYEKDHDDYSSIMVKALADRLAEAFAERLHQRVREEFWGYASDEHLSNEDLIQEKYRGVRPAPGYPGCPDHTEKITLFELLDAENTTGIRLTENLAMYPASSVSGLYYAHPDSRYFGLGRIGRDQVADIAARKNMPLAELERWLTPNLNYDPVASPPGPLSGGEGEPNVNVVKATAQ</sequence>
<keyword evidence="32" id="KW-1185">Reference proteome</keyword>
<evidence type="ECO:0000256" key="5">
    <source>
        <dbReference type="ARBA" id="ARBA00010398"/>
    </source>
</evidence>
<dbReference type="Proteomes" id="UP000282184">
    <property type="component" value="Unassembled WGS sequence"/>
</dbReference>
<evidence type="ECO:0000256" key="12">
    <source>
        <dbReference type="ARBA" id="ARBA00022691"/>
    </source>
</evidence>
<dbReference type="InterPro" id="IPR000489">
    <property type="entry name" value="Pterin-binding_dom"/>
</dbReference>
<comment type="domain">
    <text evidence="21">Modular enzyme with four functionally distinct domains. The isolated Hcy-binding domain catalyzes methyl transfer from free methylcobalamin to homocysteine. The Hcy-binding domain in association with the pterin-binding domain catalyzes the methylation of cob(I)alamin by methyltetrahydrofolate and the methylation of homocysteine. The B12-binding domain binds the cofactor. The AdoMet activation domain binds S-adenosyl-L-methionine. Under aerobic conditions cob(I)alamin can be converted to inactive cob(II)alamin. Reductive methylation by S-adenosyl-L-methionine and flavodoxin regenerates methylcobalamin.</text>
</comment>
<dbReference type="FunFam" id="3.40.50.280:FF:000001">
    <property type="entry name" value="Methionine synthase"/>
    <property type="match status" value="1"/>
</dbReference>
<evidence type="ECO:0000256" key="2">
    <source>
        <dbReference type="ARBA" id="ARBA00001947"/>
    </source>
</evidence>
<evidence type="ECO:0000256" key="14">
    <source>
        <dbReference type="ARBA" id="ARBA00022737"/>
    </source>
</evidence>
<evidence type="ECO:0000256" key="17">
    <source>
        <dbReference type="ARBA" id="ARBA00023285"/>
    </source>
</evidence>
<dbReference type="PIRSF" id="PIRSF000381">
    <property type="entry name" value="MetH"/>
    <property type="match status" value="1"/>
</dbReference>
<dbReference type="Gene3D" id="3.20.20.20">
    <property type="entry name" value="Dihydropteroate synthase-like"/>
    <property type="match status" value="1"/>
</dbReference>
<dbReference type="Pfam" id="PF02607">
    <property type="entry name" value="B12-binding_2"/>
    <property type="match status" value="1"/>
</dbReference>
<keyword evidence="13 21" id="KW-0479">Metal-binding</keyword>
<dbReference type="SUPFAM" id="SSF47644">
    <property type="entry name" value="Methionine synthase domain"/>
    <property type="match status" value="1"/>
</dbReference>
<gene>
    <name evidence="31" type="ORF">EJV47_20285</name>
</gene>
<evidence type="ECO:0000259" key="27">
    <source>
        <dbReference type="PROSITE" id="PS50972"/>
    </source>
</evidence>
<dbReference type="PROSITE" id="PS50970">
    <property type="entry name" value="HCY"/>
    <property type="match status" value="1"/>
</dbReference>
<evidence type="ECO:0000313" key="32">
    <source>
        <dbReference type="Proteomes" id="UP000282184"/>
    </source>
</evidence>
<comment type="function">
    <text evidence="18 21">Catalyzes the transfer of a methyl group from methyl-cobalamin to homocysteine, yielding enzyme-bound cob(I)alamin and methionine. Subsequently, remethylates the cofactor using methyltetrahydrofolate.</text>
</comment>
<dbReference type="UniPathway" id="UPA00051">
    <property type="reaction ID" value="UER00081"/>
</dbReference>
<dbReference type="GO" id="GO:0032259">
    <property type="term" value="P:methylation"/>
    <property type="evidence" value="ECO:0007669"/>
    <property type="project" value="UniProtKB-KW"/>
</dbReference>
<feature type="binding site" evidence="23">
    <location>
        <position position="1140"/>
    </location>
    <ligand>
        <name>S-adenosyl-L-methionine</name>
        <dbReference type="ChEBI" id="CHEBI:59789"/>
    </ligand>
</feature>
<feature type="binding site" evidence="22 24">
    <location>
        <position position="312"/>
    </location>
    <ligand>
        <name>Zn(2+)</name>
        <dbReference type="ChEBI" id="CHEBI:29105"/>
    </ligand>
</feature>
<comment type="pathway">
    <text evidence="4 21">Amino-acid biosynthesis; L-methionine biosynthesis via de novo pathway; L-methionine from L-homocysteine (MetH route): step 1/1.</text>
</comment>
<organism evidence="31 32">
    <name type="scientific">Hymenobacter gummosus</name>
    <dbReference type="NCBI Taxonomy" id="1776032"/>
    <lineage>
        <taxon>Bacteria</taxon>
        <taxon>Pseudomonadati</taxon>
        <taxon>Bacteroidota</taxon>
        <taxon>Cytophagia</taxon>
        <taxon>Cytophagales</taxon>
        <taxon>Hymenobacteraceae</taxon>
        <taxon>Hymenobacter</taxon>
    </lineage>
</organism>
<dbReference type="InterPro" id="IPR006158">
    <property type="entry name" value="Cobalamin-bd"/>
</dbReference>
<dbReference type="Pfam" id="PF02574">
    <property type="entry name" value="S-methyl_trans"/>
    <property type="match status" value="1"/>
</dbReference>
<evidence type="ECO:0000256" key="8">
    <source>
        <dbReference type="ARBA" id="ARBA00022603"/>
    </source>
</evidence>
<evidence type="ECO:0000256" key="6">
    <source>
        <dbReference type="ARBA" id="ARBA00012032"/>
    </source>
</evidence>
<comment type="cofactor">
    <cofactor evidence="2 21 24">
        <name>Zn(2+)</name>
        <dbReference type="ChEBI" id="CHEBI:29105"/>
    </cofactor>
</comment>
<keyword evidence="15 21" id="KW-0862">Zinc</keyword>
<dbReference type="InterPro" id="IPR036594">
    <property type="entry name" value="Meth_synthase_dom"/>
</dbReference>
<feature type="binding site" evidence="23">
    <location>
        <begin position="760"/>
        <end position="764"/>
    </location>
    <ligand>
        <name>methylcob(III)alamin</name>
        <dbReference type="ChEBI" id="CHEBI:28115"/>
    </ligand>
</feature>
<feature type="binding site" evidence="22 24">
    <location>
        <position position="313"/>
    </location>
    <ligand>
        <name>Zn(2+)</name>
        <dbReference type="ChEBI" id="CHEBI:29105"/>
    </ligand>
</feature>
<dbReference type="InterPro" id="IPR036589">
    <property type="entry name" value="HCY_dom_sf"/>
</dbReference>